<reference evidence="1 2" key="1">
    <citation type="submission" date="2016-01" db="EMBL/GenBank/DDBJ databases">
        <title>The new phylogeny of the genus Mycobacterium.</title>
        <authorList>
            <person name="Tarcisio F."/>
            <person name="Conor M."/>
            <person name="Antonella G."/>
            <person name="Elisabetta G."/>
            <person name="Giulia F.S."/>
            <person name="Sara T."/>
            <person name="Anna F."/>
            <person name="Clotilde B."/>
            <person name="Roberto B."/>
            <person name="Veronica D.S."/>
            <person name="Fabio R."/>
            <person name="Monica P."/>
            <person name="Olivier J."/>
            <person name="Enrico T."/>
            <person name="Nicola S."/>
        </authorList>
    </citation>
    <scope>NUCLEOTIDE SEQUENCE [LARGE SCALE GENOMIC DNA]</scope>
    <source>
        <strain evidence="1 2">DSM 45166</strain>
    </source>
</reference>
<proteinExistence type="predicted"/>
<protein>
    <submittedName>
        <fullName evidence="1">Uncharacterized protein</fullName>
    </submittedName>
</protein>
<name>A0A1X1Y122_9MYCO</name>
<dbReference type="OrthoDB" id="4773306at2"/>
<evidence type="ECO:0000313" key="2">
    <source>
        <dbReference type="Proteomes" id="UP000193487"/>
    </source>
</evidence>
<sequence length="343" mass="38263">MLFQYLVGLFTLKHGLGVNYHVTLGDEVPDEASGTRRDVDVTVATPDGEVYEFAGYEVKHWKKKLDVSHVEALAMKLNDMPTVTQRAIVCSSGYTEGAIKKAAHHGVDLYVIKEWTTPIEEQFPDLAPMKGPPSEVFRGSQFYLTWPEWRIEAHMDNAPQMDLIPWDTPLFDADGQPHPAYVDFRSFTEAMLVLSTDILFGTQPMKERIGPMWEALLSHGAIPMPDNPRWPFGHTFGIDKQEVYIRATDDALYRIEAVTLQGQLSWEYSPMLYLAMEKVPTGEMFATALVGVSPVPGRMIATIIPTQGRNLTLAKVALNPGQLNILKQLQLHLGGEPPVTSAT</sequence>
<dbReference type="AlphaFoldDB" id="A0A1X1Y122"/>
<accession>A0A1X1Y122</accession>
<comment type="caution">
    <text evidence="1">The sequence shown here is derived from an EMBL/GenBank/DDBJ whole genome shotgun (WGS) entry which is preliminary data.</text>
</comment>
<organism evidence="1 2">
    <name type="scientific">Mycobacterium kyorinense</name>
    <dbReference type="NCBI Taxonomy" id="487514"/>
    <lineage>
        <taxon>Bacteria</taxon>
        <taxon>Bacillati</taxon>
        <taxon>Actinomycetota</taxon>
        <taxon>Actinomycetes</taxon>
        <taxon>Mycobacteriales</taxon>
        <taxon>Mycobacteriaceae</taxon>
        <taxon>Mycobacterium</taxon>
    </lineage>
</organism>
<dbReference type="EMBL" id="LQPE01000100">
    <property type="protein sequence ID" value="ORW04779.1"/>
    <property type="molecule type" value="Genomic_DNA"/>
</dbReference>
<gene>
    <name evidence="1" type="ORF">AWC14_02690</name>
</gene>
<dbReference type="Proteomes" id="UP000193487">
    <property type="component" value="Unassembled WGS sequence"/>
</dbReference>
<keyword evidence="2" id="KW-1185">Reference proteome</keyword>
<evidence type="ECO:0000313" key="1">
    <source>
        <dbReference type="EMBL" id="ORW04779.1"/>
    </source>
</evidence>